<accession>A0A7X0DMD6</accession>
<evidence type="ECO:0000313" key="2">
    <source>
        <dbReference type="EMBL" id="MBB6210184.1"/>
    </source>
</evidence>
<gene>
    <name evidence="2" type="ORF">FHS48_001599</name>
</gene>
<dbReference type="RefSeq" id="WP_260402396.1">
    <property type="nucleotide sequence ID" value="NZ_JACIIX010000005.1"/>
</dbReference>
<organism evidence="2 3">
    <name type="scientific">Novispirillum itersonii</name>
    <name type="common">Aquaspirillum itersonii</name>
    <dbReference type="NCBI Taxonomy" id="189"/>
    <lineage>
        <taxon>Bacteria</taxon>
        <taxon>Pseudomonadati</taxon>
        <taxon>Pseudomonadota</taxon>
        <taxon>Alphaproteobacteria</taxon>
        <taxon>Rhodospirillales</taxon>
        <taxon>Novispirillaceae</taxon>
        <taxon>Novispirillum</taxon>
    </lineage>
</organism>
<sequence>MAGGGTPSVPVAVTPPEAPKEPVKQADTQVQQASDSLRRQAALAGASRGGTLLTGGQGITAAADLARKTLLGA</sequence>
<evidence type="ECO:0000256" key="1">
    <source>
        <dbReference type="SAM" id="MobiDB-lite"/>
    </source>
</evidence>
<dbReference type="Proteomes" id="UP000544872">
    <property type="component" value="Unassembled WGS sequence"/>
</dbReference>
<dbReference type="EMBL" id="JACIIX010000005">
    <property type="protein sequence ID" value="MBB6210184.1"/>
    <property type="molecule type" value="Genomic_DNA"/>
</dbReference>
<protein>
    <submittedName>
        <fullName evidence="2">Uncharacterized protein</fullName>
    </submittedName>
</protein>
<comment type="caution">
    <text evidence="2">The sequence shown here is derived from an EMBL/GenBank/DDBJ whole genome shotgun (WGS) entry which is preliminary data.</text>
</comment>
<reference evidence="2 3" key="1">
    <citation type="submission" date="2020-08" db="EMBL/GenBank/DDBJ databases">
        <title>Genomic Encyclopedia of Type Strains, Phase IV (KMG-IV): sequencing the most valuable type-strain genomes for metagenomic binning, comparative biology and taxonomic classification.</title>
        <authorList>
            <person name="Goeker M."/>
        </authorList>
    </citation>
    <scope>NUCLEOTIDE SEQUENCE [LARGE SCALE GENOMIC DNA]</scope>
    <source>
        <strain evidence="2 3">DSM 11590</strain>
    </source>
</reference>
<keyword evidence="3" id="KW-1185">Reference proteome</keyword>
<feature type="region of interest" description="Disordered" evidence="1">
    <location>
        <begin position="1"/>
        <end position="32"/>
    </location>
</feature>
<name>A0A7X0DMD6_NOVIT</name>
<evidence type="ECO:0000313" key="3">
    <source>
        <dbReference type="Proteomes" id="UP000544872"/>
    </source>
</evidence>
<dbReference type="AlphaFoldDB" id="A0A7X0DMD6"/>
<proteinExistence type="predicted"/>